<organism evidence="3 4">
    <name type="scientific">Bifidobacterium longum subsp. longum 1-6B</name>
    <dbReference type="NCBI Taxonomy" id="1161744"/>
    <lineage>
        <taxon>Bacteria</taxon>
        <taxon>Bacillati</taxon>
        <taxon>Actinomycetota</taxon>
        <taxon>Actinomycetes</taxon>
        <taxon>Bifidobacteriales</taxon>
        <taxon>Bifidobacteriaceae</taxon>
        <taxon>Bifidobacterium</taxon>
    </lineage>
</organism>
<comment type="caution">
    <text evidence="3">The sequence shown here is derived from an EMBL/GenBank/DDBJ whole genome shotgun (WGS) entry which is preliminary data.</text>
</comment>
<dbReference type="AlphaFoldDB" id="A0AA87IJR4"/>
<dbReference type="PANTHER" id="PTHR45947:SF3">
    <property type="entry name" value="SULFOQUINOVOSYL TRANSFERASE SQD2"/>
    <property type="match status" value="1"/>
</dbReference>
<dbReference type="EC" id="2.4.-.-" evidence="3"/>
<accession>A0AA87IJR4</accession>
<reference evidence="3 4" key="1">
    <citation type="journal article" date="2013" name="Genome Announc.">
        <title>Draft Genome Sequences of Two Pairs of Human Intestinal Bifidobacterium longum subsp. longum Strains, 44B and 1-6B and 35B and 2-2B, Consecutively Isolated from Two Children after a 5-Year Time Period.</title>
        <authorList>
            <person name="Shkoporov A.N."/>
            <person name="Efimov B.A."/>
            <person name="Khokhlova E.V."/>
            <person name="Chaplin A.V."/>
            <person name="Kafarskaya L.I."/>
            <person name="Durkin A.S."/>
            <person name="McCorrison J."/>
            <person name="Torralba M."/>
            <person name="Gillis M."/>
            <person name="Sutton G."/>
            <person name="Weibel D.B."/>
            <person name="Nelson K.E."/>
            <person name="Smeianov V.V."/>
        </authorList>
    </citation>
    <scope>NUCLEOTIDE SEQUENCE [LARGE SCALE GENOMIC DNA]</scope>
    <source>
        <strain evidence="3 4">1-6B</strain>
    </source>
</reference>
<evidence type="ECO:0000256" key="1">
    <source>
        <dbReference type="ARBA" id="ARBA00022679"/>
    </source>
</evidence>
<dbReference type="SUPFAM" id="SSF53756">
    <property type="entry name" value="UDP-Glycosyltransferase/glycogen phosphorylase"/>
    <property type="match status" value="1"/>
</dbReference>
<keyword evidence="1 3" id="KW-0808">Transferase</keyword>
<feature type="domain" description="Glycosyl transferase family 1" evidence="2">
    <location>
        <begin position="204"/>
        <end position="376"/>
    </location>
</feature>
<dbReference type="InterPro" id="IPR001296">
    <property type="entry name" value="Glyco_trans_1"/>
</dbReference>
<name>A0AA87IJR4_BIFLL</name>
<dbReference type="Pfam" id="PF00534">
    <property type="entry name" value="Glycos_transf_1"/>
    <property type="match status" value="1"/>
</dbReference>
<dbReference type="Gene3D" id="3.40.50.2000">
    <property type="entry name" value="Glycogen Phosphorylase B"/>
    <property type="match status" value="2"/>
</dbReference>
<protein>
    <submittedName>
        <fullName evidence="3">Glycosyltransferase, group 1 family protein</fullName>
        <ecNumber evidence="3">2.4.-.-</ecNumber>
    </submittedName>
</protein>
<keyword evidence="3" id="KW-0328">Glycosyltransferase</keyword>
<gene>
    <name evidence="3" type="ORF">HMPREF1313_1005</name>
</gene>
<evidence type="ECO:0000313" key="3">
    <source>
        <dbReference type="EMBL" id="EIJ27977.1"/>
    </source>
</evidence>
<dbReference type="RefSeq" id="WP_007055180.1">
    <property type="nucleotide sequence ID" value="NZ_AJTF01000025.1"/>
</dbReference>
<dbReference type="Proteomes" id="UP000006410">
    <property type="component" value="Unassembled WGS sequence"/>
</dbReference>
<dbReference type="CDD" id="cd03801">
    <property type="entry name" value="GT4_PimA-like"/>
    <property type="match status" value="1"/>
</dbReference>
<dbReference type="GO" id="GO:0016757">
    <property type="term" value="F:glycosyltransferase activity"/>
    <property type="evidence" value="ECO:0007669"/>
    <property type="project" value="UniProtKB-KW"/>
</dbReference>
<evidence type="ECO:0000259" key="2">
    <source>
        <dbReference type="Pfam" id="PF00534"/>
    </source>
</evidence>
<sequence>MNTAILKPRICLIAPGLLPVPATQGGAIETLMTSLADENERQQRLDLTVVTPADTESNNRIVAYSHTHFISIPDASPVRRFEHRWRNALLRRISRSYKPSPSAFYDQALQSIRSEQFDALILEGGPANGIASFDRCFPSKIWYHLHYTPALEEPFNSSASRVLTVSNFAGKVWSENCATHQPVLTVYNGIDTSRFTRKINLQERQQIRRSVGFTDDDFVILYCGRIIKEKGVLELLKAVASINDSHVKLMIIGSSNFGPSQLTPYVAKVTSLADSLGKRVVYTGYIPNIQLVPYSKSADMQAIPSMCEEAAGLVGIEGMAAGLPLVVTHSGGLQEYVSSDCSIVVERDDNLIESLADAILTLRDDPSKRARMAQAGVERSRLFDTKAMYSQFVQACKPY</sequence>
<dbReference type="PANTHER" id="PTHR45947">
    <property type="entry name" value="SULFOQUINOVOSYL TRANSFERASE SQD2"/>
    <property type="match status" value="1"/>
</dbReference>
<dbReference type="InterPro" id="IPR050194">
    <property type="entry name" value="Glycosyltransferase_grp1"/>
</dbReference>
<dbReference type="EMBL" id="AJTF01000025">
    <property type="protein sequence ID" value="EIJ27977.1"/>
    <property type="molecule type" value="Genomic_DNA"/>
</dbReference>
<proteinExistence type="predicted"/>
<evidence type="ECO:0000313" key="4">
    <source>
        <dbReference type="Proteomes" id="UP000006410"/>
    </source>
</evidence>